<proteinExistence type="predicted"/>
<sequence length="243" mass="26679">MLLAAGIPCGIARAASPGTAAEPVAWVGRFAQDHDAWREVRLEPDLTPNEFQYREWDGVQALEVRSASSMSLMARPLDVDLKATPVLCWRWRVAASIAEADMRQRQGDDYAARVYVSFELPDATMSFGLKARLALARAVWGPDLPDAAVNYVWDNRNPPGTEQANAYTDRAMMVVLRTGDAEAGQWVWERRNVNTDVSRLFVPGARAVQLAVTADTDNTGTSAHAGFADFHFVQEGSPCRAPS</sequence>
<keyword evidence="2" id="KW-1185">Reference proteome</keyword>
<reference evidence="1 2" key="1">
    <citation type="submission" date="2019-06" db="EMBL/GenBank/DDBJ databases">
        <title>Quisquiliibacterium sp. nov., isolated from a maize field.</title>
        <authorList>
            <person name="Lin S.-Y."/>
            <person name="Tsai C.-F."/>
            <person name="Young C.-C."/>
        </authorList>
    </citation>
    <scope>NUCLEOTIDE SEQUENCE [LARGE SCALE GENOMIC DNA]</scope>
    <source>
        <strain evidence="1 2">CC-CFT501</strain>
    </source>
</reference>
<dbReference type="Pfam" id="PF11249">
    <property type="entry name" value="DUF3047"/>
    <property type="match status" value="1"/>
</dbReference>
<accession>A0A5C8P6S1</accession>
<name>A0A5C8P6S1_9BURK</name>
<dbReference type="EMBL" id="VDUY01000001">
    <property type="protein sequence ID" value="TXL68955.1"/>
    <property type="molecule type" value="Genomic_DNA"/>
</dbReference>
<dbReference type="OrthoDB" id="9775969at2"/>
<evidence type="ECO:0000313" key="2">
    <source>
        <dbReference type="Proteomes" id="UP000321548"/>
    </source>
</evidence>
<dbReference type="Proteomes" id="UP000321548">
    <property type="component" value="Unassembled WGS sequence"/>
</dbReference>
<dbReference type="AlphaFoldDB" id="A0A5C8P6S1"/>
<comment type="caution">
    <text evidence="1">The sequence shown here is derived from an EMBL/GenBank/DDBJ whole genome shotgun (WGS) entry which is preliminary data.</text>
</comment>
<organism evidence="1 2">
    <name type="scientific">Zeimonas arvi</name>
    <dbReference type="NCBI Taxonomy" id="2498847"/>
    <lineage>
        <taxon>Bacteria</taxon>
        <taxon>Pseudomonadati</taxon>
        <taxon>Pseudomonadota</taxon>
        <taxon>Betaproteobacteria</taxon>
        <taxon>Burkholderiales</taxon>
        <taxon>Burkholderiaceae</taxon>
        <taxon>Zeimonas</taxon>
    </lineage>
</organism>
<dbReference type="InterPro" id="IPR021409">
    <property type="entry name" value="DUF3047"/>
</dbReference>
<protein>
    <submittedName>
        <fullName evidence="1">DUF3047 domain-containing protein</fullName>
    </submittedName>
</protein>
<gene>
    <name evidence="1" type="ORF">FHP08_00980</name>
</gene>
<evidence type="ECO:0000313" key="1">
    <source>
        <dbReference type="EMBL" id="TXL68955.1"/>
    </source>
</evidence>